<dbReference type="EMBL" id="JAEDXU010000001">
    <property type="protein sequence ID" value="MBP1045282.1"/>
    <property type="molecule type" value="Genomic_DNA"/>
</dbReference>
<organism evidence="1 2">
    <name type="scientific">Enterococcus larvae</name>
    <dbReference type="NCBI Taxonomy" id="2794352"/>
    <lineage>
        <taxon>Bacteria</taxon>
        <taxon>Bacillati</taxon>
        <taxon>Bacillota</taxon>
        <taxon>Bacilli</taxon>
        <taxon>Lactobacillales</taxon>
        <taxon>Enterococcaceae</taxon>
        <taxon>Enterococcus</taxon>
    </lineage>
</organism>
<keyword evidence="2" id="KW-1185">Reference proteome</keyword>
<evidence type="ECO:0000313" key="1">
    <source>
        <dbReference type="EMBL" id="MBP1045282.1"/>
    </source>
</evidence>
<accession>A0ABS4CG85</accession>
<reference evidence="1 2" key="1">
    <citation type="submission" date="2020-12" db="EMBL/GenBank/DDBJ databases">
        <title>Vagococcus allomyrinae sp. nov. and Enterococcus lavae sp. nov., isolated from the larvae of Allomyrina dichotoma.</title>
        <authorList>
            <person name="Lee S.D."/>
        </authorList>
    </citation>
    <scope>NUCLEOTIDE SEQUENCE [LARGE SCALE GENOMIC DNA]</scope>
    <source>
        <strain evidence="1 2">BWM-S5</strain>
    </source>
</reference>
<protein>
    <recommendedName>
        <fullName evidence="3">Bacteriocin immunity protein</fullName>
    </recommendedName>
</protein>
<dbReference type="Proteomes" id="UP000673375">
    <property type="component" value="Unassembled WGS sequence"/>
</dbReference>
<name>A0ABS4CG85_9ENTE</name>
<proteinExistence type="predicted"/>
<comment type="caution">
    <text evidence="1">The sequence shown here is derived from an EMBL/GenBank/DDBJ whole genome shotgun (WGS) entry which is preliminary data.</text>
</comment>
<sequence length="91" mass="10328">MNKKEKALPKDKEVIMDQLQDLILSAFGEQMLTNEEVAALLTSIMRNVMLQPANEISLKKAGMNRSMMNTELVCLTQQLWALEYLKGINKS</sequence>
<gene>
    <name evidence="1" type="ORF">I6N96_03260</name>
</gene>
<evidence type="ECO:0008006" key="3">
    <source>
        <dbReference type="Google" id="ProtNLM"/>
    </source>
</evidence>
<evidence type="ECO:0000313" key="2">
    <source>
        <dbReference type="Proteomes" id="UP000673375"/>
    </source>
</evidence>
<dbReference type="RefSeq" id="WP_209556054.1">
    <property type="nucleotide sequence ID" value="NZ_JAEDXU010000001.1"/>
</dbReference>